<dbReference type="SUPFAM" id="SSF117396">
    <property type="entry name" value="TM1631-like"/>
    <property type="match status" value="1"/>
</dbReference>
<dbReference type="PANTHER" id="PTHR30348:SF9">
    <property type="entry name" value="UPF0759 PROTEIN YECE"/>
    <property type="match status" value="1"/>
</dbReference>
<dbReference type="RefSeq" id="WP_008486005.1">
    <property type="nucleotide sequence ID" value="NZ_AMRI01000025.1"/>
</dbReference>
<name>K2J2F0_9GAMM</name>
<dbReference type="PATRIC" id="fig|745411.4.peg.3066"/>
<keyword evidence="2" id="KW-1185">Reference proteome</keyword>
<gene>
    <name evidence="1" type="ORF">B3C1_15587</name>
</gene>
<dbReference type="Proteomes" id="UP000006755">
    <property type="component" value="Unassembled WGS sequence"/>
</dbReference>
<dbReference type="InterPro" id="IPR036520">
    <property type="entry name" value="UPF0759_sf"/>
</dbReference>
<dbReference type="STRING" id="745411.B3C1_15587"/>
<dbReference type="AlphaFoldDB" id="K2J2F0"/>
<dbReference type="PANTHER" id="PTHR30348">
    <property type="entry name" value="UNCHARACTERIZED PROTEIN YECE"/>
    <property type="match status" value="1"/>
</dbReference>
<dbReference type="InterPro" id="IPR002763">
    <property type="entry name" value="DUF72"/>
</dbReference>
<accession>K2J2F0</accession>
<dbReference type="eggNOG" id="COG1801">
    <property type="taxonomic scope" value="Bacteria"/>
</dbReference>
<dbReference type="EMBL" id="AMRI01000025">
    <property type="protein sequence ID" value="EKE69238.1"/>
    <property type="molecule type" value="Genomic_DNA"/>
</dbReference>
<evidence type="ECO:0000313" key="2">
    <source>
        <dbReference type="Proteomes" id="UP000006755"/>
    </source>
</evidence>
<dbReference type="Gene3D" id="3.20.20.410">
    <property type="entry name" value="Protein of unknown function UPF0759"/>
    <property type="match status" value="1"/>
</dbReference>
<evidence type="ECO:0000313" key="1">
    <source>
        <dbReference type="EMBL" id="EKE69238.1"/>
    </source>
</evidence>
<proteinExistence type="predicted"/>
<reference evidence="1 2" key="1">
    <citation type="journal article" date="2012" name="J. Bacteriol.">
        <title>Genome Sequence of Gallaecimonas xiamenensis Type Strain 3-C-1.</title>
        <authorList>
            <person name="Lai Q."/>
            <person name="Wang L."/>
            <person name="Wang W."/>
            <person name="Shao Z."/>
        </authorList>
    </citation>
    <scope>NUCLEOTIDE SEQUENCE [LARGE SCALE GENOMIC DNA]</scope>
    <source>
        <strain evidence="1 2">3-C-1</strain>
    </source>
</reference>
<comment type="caution">
    <text evidence="1">The sequence shown here is derived from an EMBL/GenBank/DDBJ whole genome shotgun (WGS) entry which is preliminary data.</text>
</comment>
<organism evidence="1 2">
    <name type="scientific">Gallaecimonas xiamenensis 3-C-1</name>
    <dbReference type="NCBI Taxonomy" id="745411"/>
    <lineage>
        <taxon>Bacteria</taxon>
        <taxon>Pseudomonadati</taxon>
        <taxon>Pseudomonadota</taxon>
        <taxon>Gammaproteobacteria</taxon>
        <taxon>Enterobacterales</taxon>
        <taxon>Gallaecimonadaceae</taxon>
        <taxon>Gallaecimonas</taxon>
    </lineage>
</organism>
<dbReference type="Pfam" id="PF01904">
    <property type="entry name" value="DUF72"/>
    <property type="match status" value="1"/>
</dbReference>
<evidence type="ECO:0008006" key="3">
    <source>
        <dbReference type="Google" id="ProtNLM"/>
    </source>
</evidence>
<protein>
    <recommendedName>
        <fullName evidence="3">DUF72 domain-containing protein</fullName>
    </recommendedName>
</protein>
<sequence>MWSHPAWKHLLYPPGTPQSQHLAHYAKVFNAIEGNTSFYALPSEDSVKRWQEAVPAGFRFTFKFPQSISHHKALVATEQELDQFLTRLAPLHSQISHYLLQLPASFGPAQLGALAAFVEQLPPGLPLALEVRHSAFFQKGEAERALNRYLMDKGIDRIIMDSRPVFSMPASNPALVDAQQKKPRVPVHAIATGQRPVVRFVGLPEPALNHGFLAPWVSKVAQWLDQGLSPHFFVHSADNDQAPLLARWFYDEVAKRHTLPALPPFAQAPLF</sequence>